<dbReference type="eggNOG" id="arCOG13907">
    <property type="taxonomic scope" value="Archaea"/>
</dbReference>
<evidence type="ECO:0000313" key="3">
    <source>
        <dbReference type="Proteomes" id="UP000006681"/>
    </source>
</evidence>
<dbReference type="EMBL" id="CP002100">
    <property type="protein sequence ID" value="ADN51476.1"/>
    <property type="molecule type" value="Genomic_DNA"/>
</dbReference>
<accession>E1QPI8</accession>
<dbReference type="OrthoDB" id="27320at2157"/>
<sequence length="45" mass="5420">MPGINEIVQEEAKRIVNKYLEQVNERINKAREELLKKIEEIRNIK</sequence>
<name>E1QPI8_VULDI</name>
<evidence type="ECO:0000256" key="1">
    <source>
        <dbReference type="SAM" id="Coils"/>
    </source>
</evidence>
<feature type="coiled-coil region" evidence="1">
    <location>
        <begin position="13"/>
        <end position="44"/>
    </location>
</feature>
<reference evidence="3" key="2">
    <citation type="journal article" date="2010" name="Stand. Genomic Sci.">
        <title>Complete genome sequence of Vulcanisaeta distributa type strain (IC-017T).</title>
        <authorList>
            <person name="Mavromatis K."/>
            <person name="Sikorski J."/>
            <person name="Pabst E."/>
            <person name="Teshima H."/>
            <person name="Lapidus A."/>
            <person name="Lucas S."/>
            <person name="Nolan M."/>
            <person name="Glavina Del Rio T."/>
            <person name="Cheng J."/>
            <person name="Bruce D."/>
            <person name="Goodwin L."/>
            <person name="Pitluck S."/>
            <person name="Liolios K."/>
            <person name="Ivanova N."/>
            <person name="Mikhailova N."/>
            <person name="Pati A."/>
            <person name="Chen A."/>
            <person name="Palaniappan K."/>
            <person name="Land M."/>
            <person name="Hauser L."/>
            <person name="Chang Y."/>
            <person name="Jeffries C."/>
            <person name="Rohde M."/>
            <person name="Spring S."/>
            <person name="Goker M."/>
            <person name="Wirth R."/>
            <person name="Woyke T."/>
            <person name="Bristow J."/>
            <person name="Eisen J."/>
            <person name="Markowitz V."/>
            <person name="Hugenholtz P."/>
            <person name="Klenk H."/>
            <person name="Kyrpides N."/>
        </authorList>
    </citation>
    <scope>NUCLEOTIDE SEQUENCE [LARGE SCALE GENOMIC DNA]</scope>
    <source>
        <strain evidence="3">DSM 14429 / JCM 11212 / NBRC 100878 / IC-017</strain>
    </source>
</reference>
<organism evidence="2 3">
    <name type="scientific">Vulcanisaeta distributa (strain DSM 14429 / JCM 11212 / NBRC 100878 / IC-017)</name>
    <dbReference type="NCBI Taxonomy" id="572478"/>
    <lineage>
        <taxon>Archaea</taxon>
        <taxon>Thermoproteota</taxon>
        <taxon>Thermoprotei</taxon>
        <taxon>Thermoproteales</taxon>
        <taxon>Thermoproteaceae</taxon>
        <taxon>Vulcanisaeta</taxon>
    </lineage>
</organism>
<proteinExistence type="predicted"/>
<dbReference type="GeneID" id="55648312"/>
<gene>
    <name evidence="2" type="ordered locus">Vdis_2107</name>
</gene>
<dbReference type="HOGENOM" id="CLU_3194714_0_0_2"/>
<dbReference type="Proteomes" id="UP000006681">
    <property type="component" value="Chromosome"/>
</dbReference>
<reference evidence="2 3" key="1">
    <citation type="journal article" date="2010" name="Stand. Genomic Sci.">
        <title>Complete genome sequence of Vulcanisaeta distributa type strain (IC-017).</title>
        <authorList>
            <person name="Mavromatis K."/>
            <person name="Sikorski J."/>
            <person name="Pabst E."/>
            <person name="Teshima H."/>
            <person name="Lapidus A."/>
            <person name="Lucas S."/>
            <person name="Nolan M."/>
            <person name="Glavina Del Rio T."/>
            <person name="Cheng J.F."/>
            <person name="Bruce D."/>
            <person name="Goodwin L."/>
            <person name="Pitluck S."/>
            <person name="Liolios K."/>
            <person name="Ivanova N."/>
            <person name="Mikhailova N."/>
            <person name="Pati A."/>
            <person name="Chen A."/>
            <person name="Palaniappan K."/>
            <person name="Land M."/>
            <person name="Hauser L."/>
            <person name="Chang Y.J."/>
            <person name="Jeffries C.D."/>
            <person name="Rohde M."/>
            <person name="Spring S."/>
            <person name="Goker M."/>
            <person name="Wirth R."/>
            <person name="Woyke T."/>
            <person name="Bristow J."/>
            <person name="Eisen J.A."/>
            <person name="Markowitz V."/>
            <person name="Hugenholtz P."/>
            <person name="Klenk H.P."/>
            <person name="Kyrpides N.C."/>
        </authorList>
    </citation>
    <scope>NUCLEOTIDE SEQUENCE [LARGE SCALE GENOMIC DNA]</scope>
    <source>
        <strain evidence="3">DSM 14429 / JCM 11212 / NBRC 100878 / IC-017</strain>
    </source>
</reference>
<evidence type="ECO:0000313" key="2">
    <source>
        <dbReference type="EMBL" id="ADN51476.1"/>
    </source>
</evidence>
<dbReference type="STRING" id="572478.Vdis_2107"/>
<dbReference type="RefSeq" id="WP_013337201.1">
    <property type="nucleotide sequence ID" value="NC_014537.1"/>
</dbReference>
<keyword evidence="3" id="KW-1185">Reference proteome</keyword>
<keyword evidence="1" id="KW-0175">Coiled coil</keyword>
<protein>
    <submittedName>
        <fullName evidence="2">Uncharacterized protein</fullName>
    </submittedName>
</protein>
<dbReference type="KEGG" id="vdi:Vdis_2107"/>
<dbReference type="AlphaFoldDB" id="E1QPI8"/>